<feature type="region of interest" description="Disordered" evidence="1">
    <location>
        <begin position="281"/>
        <end position="301"/>
    </location>
</feature>
<evidence type="ECO:0000256" key="1">
    <source>
        <dbReference type="SAM" id="MobiDB-lite"/>
    </source>
</evidence>
<feature type="domain" description="C2H2-type" evidence="2">
    <location>
        <begin position="257"/>
        <end position="278"/>
    </location>
</feature>
<dbReference type="AlphaFoldDB" id="A0A8H3GW74"/>
<proteinExistence type="predicted"/>
<evidence type="ECO:0000313" key="3">
    <source>
        <dbReference type="EMBL" id="CAE6471399.1"/>
    </source>
</evidence>
<evidence type="ECO:0000313" key="4">
    <source>
        <dbReference type="Proteomes" id="UP000663843"/>
    </source>
</evidence>
<dbReference type="Proteomes" id="UP000663843">
    <property type="component" value="Unassembled WGS sequence"/>
</dbReference>
<protein>
    <recommendedName>
        <fullName evidence="2">C2H2-type domain-containing protein</fullName>
    </recommendedName>
</protein>
<accession>A0A8H3GW74</accession>
<organism evidence="3 4">
    <name type="scientific">Rhizoctonia solani</name>
    <dbReference type="NCBI Taxonomy" id="456999"/>
    <lineage>
        <taxon>Eukaryota</taxon>
        <taxon>Fungi</taxon>
        <taxon>Dikarya</taxon>
        <taxon>Basidiomycota</taxon>
        <taxon>Agaricomycotina</taxon>
        <taxon>Agaricomycetes</taxon>
        <taxon>Cantharellales</taxon>
        <taxon>Ceratobasidiaceae</taxon>
        <taxon>Rhizoctonia</taxon>
    </lineage>
</organism>
<dbReference type="InterPro" id="IPR013087">
    <property type="entry name" value="Znf_C2H2_type"/>
</dbReference>
<name>A0A8H3GW74_9AGAM</name>
<dbReference type="EMBL" id="CAJMWT010003427">
    <property type="protein sequence ID" value="CAE6471399.1"/>
    <property type="molecule type" value="Genomic_DNA"/>
</dbReference>
<comment type="caution">
    <text evidence="3">The sequence shown here is derived from an EMBL/GenBank/DDBJ whole genome shotgun (WGS) entry which is preliminary data.</text>
</comment>
<evidence type="ECO:0000259" key="2">
    <source>
        <dbReference type="PROSITE" id="PS00028"/>
    </source>
</evidence>
<dbReference type="SUPFAM" id="SSF57667">
    <property type="entry name" value="beta-beta-alpha zinc fingers"/>
    <property type="match status" value="1"/>
</dbReference>
<dbReference type="PROSITE" id="PS00028">
    <property type="entry name" value="ZINC_FINGER_C2H2_1"/>
    <property type="match status" value="1"/>
</dbReference>
<reference evidence="3" key="1">
    <citation type="submission" date="2021-01" db="EMBL/GenBank/DDBJ databases">
        <authorList>
            <person name="Kaushik A."/>
        </authorList>
    </citation>
    <scope>NUCLEOTIDE SEQUENCE</scope>
    <source>
        <strain evidence="3">AG2-2IIIB</strain>
    </source>
</reference>
<sequence length="301" mass="34403">MSATPPCNSSEWQSSNAYHLSDPSYEDVIDYQDVDGPGVNAAQRYQLLQQDYFVPGSTIPEYTVPYGHYNNSILPSEHLPSIGHDMEFAYPDRAYGISSDSTAEQCSQVYYPLEPTGFHTQTYLPEQYTAQEEHLYRPDLDSTPMDPRWIEFENNGPLYHTDSDLSTPSNSLSTYQSEAAARLVDSGTGPSVGLGSSQLEVNDLGQVDDFGIRIFTDTKGRKIKQRKCSICPKWFEAKPSNLQRHEDTHLGIKRYRCKRCKNEWVTKDQVIVHYIKHHMKVESSRSPEDKRKEAKEYVERV</sequence>
<gene>
    <name evidence="3" type="ORF">RDB_LOCUS106747</name>
</gene>
<dbReference type="InterPro" id="IPR036236">
    <property type="entry name" value="Znf_C2H2_sf"/>
</dbReference>
<dbReference type="Gene3D" id="3.30.160.60">
    <property type="entry name" value="Classic Zinc Finger"/>
    <property type="match status" value="1"/>
</dbReference>